<dbReference type="EMBL" id="JACHXJ010000018">
    <property type="protein sequence ID" value="MBB3132305.1"/>
    <property type="molecule type" value="Genomic_DNA"/>
</dbReference>
<proteinExistence type="predicted"/>
<accession>A0A839TZK1</accession>
<dbReference type="RefSeq" id="WP_094600381.1">
    <property type="nucleotide sequence ID" value="NZ_JACHXJ010000018.1"/>
</dbReference>
<dbReference type="AlphaFoldDB" id="A0A839TZK1"/>
<gene>
    <name evidence="1" type="ORF">FHS19_007048</name>
</gene>
<sequence length="72" mass="8621">MNFYLDDFDQKAIRIALVSQIQKYEDIFSNSTNESEKEYWARELERSKNAFKKISGGETIEEYRRTSEESKK</sequence>
<evidence type="ECO:0000313" key="2">
    <source>
        <dbReference type="Proteomes" id="UP000517523"/>
    </source>
</evidence>
<dbReference type="Proteomes" id="UP000517523">
    <property type="component" value="Unassembled WGS sequence"/>
</dbReference>
<organism evidence="1 2">
    <name type="scientific">Paenibacillus rhizosphaerae</name>
    <dbReference type="NCBI Taxonomy" id="297318"/>
    <lineage>
        <taxon>Bacteria</taxon>
        <taxon>Bacillati</taxon>
        <taxon>Bacillota</taxon>
        <taxon>Bacilli</taxon>
        <taxon>Bacillales</taxon>
        <taxon>Paenibacillaceae</taxon>
        <taxon>Paenibacillus</taxon>
    </lineage>
</organism>
<evidence type="ECO:0000313" key="1">
    <source>
        <dbReference type="EMBL" id="MBB3132305.1"/>
    </source>
</evidence>
<name>A0A839TZK1_9BACL</name>
<protein>
    <submittedName>
        <fullName evidence="1">Uncharacterized protein</fullName>
    </submittedName>
</protein>
<reference evidence="1 2" key="1">
    <citation type="submission" date="2020-08" db="EMBL/GenBank/DDBJ databases">
        <title>Genomic Encyclopedia of Type Strains, Phase III (KMG-III): the genomes of soil and plant-associated and newly described type strains.</title>
        <authorList>
            <person name="Whitman W."/>
        </authorList>
    </citation>
    <scope>NUCLEOTIDE SEQUENCE [LARGE SCALE GENOMIC DNA]</scope>
    <source>
        <strain evidence="1 2">CECT 5831</strain>
    </source>
</reference>
<comment type="caution">
    <text evidence="1">The sequence shown here is derived from an EMBL/GenBank/DDBJ whole genome shotgun (WGS) entry which is preliminary data.</text>
</comment>